<organism evidence="9 10">
    <name type="scientific">Dictyobacter kobayashii</name>
    <dbReference type="NCBI Taxonomy" id="2014872"/>
    <lineage>
        <taxon>Bacteria</taxon>
        <taxon>Bacillati</taxon>
        <taxon>Chloroflexota</taxon>
        <taxon>Ktedonobacteria</taxon>
        <taxon>Ktedonobacterales</taxon>
        <taxon>Dictyobacteraceae</taxon>
        <taxon>Dictyobacter</taxon>
    </lineage>
</organism>
<dbReference type="PRINTS" id="PR00463">
    <property type="entry name" value="EP450I"/>
</dbReference>
<dbReference type="SUPFAM" id="SSF48264">
    <property type="entry name" value="Cytochrome P450"/>
    <property type="match status" value="1"/>
</dbReference>
<dbReference type="InterPro" id="IPR001128">
    <property type="entry name" value="Cyt_P450"/>
</dbReference>
<keyword evidence="10" id="KW-1185">Reference proteome</keyword>
<dbReference type="InterPro" id="IPR036396">
    <property type="entry name" value="Cyt_P450_sf"/>
</dbReference>
<evidence type="ECO:0000313" key="9">
    <source>
        <dbReference type="EMBL" id="GCE23265.1"/>
    </source>
</evidence>
<accession>A0A402AW28</accession>
<dbReference type="Gene3D" id="1.10.630.10">
    <property type="entry name" value="Cytochrome P450"/>
    <property type="match status" value="1"/>
</dbReference>
<comment type="caution">
    <text evidence="9">The sequence shown here is derived from an EMBL/GenBank/DDBJ whole genome shotgun (WGS) entry which is preliminary data.</text>
</comment>
<dbReference type="PANTHER" id="PTHR24291:SF50">
    <property type="entry name" value="BIFUNCTIONAL ALBAFLAVENONE MONOOXYGENASE_TERPENE SYNTHASE"/>
    <property type="match status" value="1"/>
</dbReference>
<keyword evidence="6 8" id="KW-0503">Monooxygenase</keyword>
<dbReference type="PROSITE" id="PS00086">
    <property type="entry name" value="CYTOCHROME_P450"/>
    <property type="match status" value="1"/>
</dbReference>
<keyword evidence="2 7" id="KW-0349">Heme</keyword>
<sequence length="451" mass="51476">MLSMPSKTHMPIPSLPGLPLLGNVFALRKERVELLMRISQEFGDIGAFHFGPRMVPVLNSPELIHQALVDQAAAFARTKTVRALGTPVLGNGVFLSDGEEHLRQRRILAPHFQHSRVLHYAEIMTDCTSRLQETWKAGETINLADEMMRLTLWIISKVLFDADVLGEERELGEVLTYTFRHFADAVTNPLRLPQSWPTPQNRRAHQAINRVNATIYRMIEERRQSGVNRGDFLSNLLHAQDEADSTMLSNQQARNEILSLFVAGHETTATALTWCWYLLSQHPEIYARMREEGDRVLAGRLPTMADLPNLPYSLQVFKETLRLYPPVYAFTRGAVVPVRLGNYYIPKGTSVVISPYTLHRRSKYFLDPERFDPERFDPLQEKKLVRYSYIPFGTGSHICLGMHFALLEGHLLLATMAQRLTFEFVGSGPIEPEPLLTLRPKGQILMRVRQR</sequence>
<dbReference type="Proteomes" id="UP000287188">
    <property type="component" value="Unassembled WGS sequence"/>
</dbReference>
<evidence type="ECO:0000256" key="1">
    <source>
        <dbReference type="ARBA" id="ARBA00010617"/>
    </source>
</evidence>
<protein>
    <submittedName>
        <fullName evidence="9">Cytochrome P450</fullName>
    </submittedName>
</protein>
<evidence type="ECO:0000256" key="5">
    <source>
        <dbReference type="ARBA" id="ARBA00023004"/>
    </source>
</evidence>
<evidence type="ECO:0000256" key="2">
    <source>
        <dbReference type="ARBA" id="ARBA00022617"/>
    </source>
</evidence>
<dbReference type="InterPro" id="IPR017972">
    <property type="entry name" value="Cyt_P450_CS"/>
</dbReference>
<dbReference type="InterPro" id="IPR050196">
    <property type="entry name" value="Cytochrome_P450_Monoox"/>
</dbReference>
<keyword evidence="3 7" id="KW-0479">Metal-binding</keyword>
<dbReference type="GO" id="GO:0004497">
    <property type="term" value="F:monooxygenase activity"/>
    <property type="evidence" value="ECO:0007669"/>
    <property type="project" value="UniProtKB-KW"/>
</dbReference>
<dbReference type="PANTHER" id="PTHR24291">
    <property type="entry name" value="CYTOCHROME P450 FAMILY 4"/>
    <property type="match status" value="1"/>
</dbReference>
<dbReference type="PRINTS" id="PR00385">
    <property type="entry name" value="P450"/>
</dbReference>
<evidence type="ECO:0000256" key="3">
    <source>
        <dbReference type="ARBA" id="ARBA00022723"/>
    </source>
</evidence>
<evidence type="ECO:0000256" key="4">
    <source>
        <dbReference type="ARBA" id="ARBA00023002"/>
    </source>
</evidence>
<keyword evidence="4 8" id="KW-0560">Oxidoreductase</keyword>
<gene>
    <name evidence="9" type="ORF">KDK_70650</name>
</gene>
<feature type="binding site" description="axial binding residue" evidence="7">
    <location>
        <position position="399"/>
    </location>
    <ligand>
        <name>heme</name>
        <dbReference type="ChEBI" id="CHEBI:30413"/>
    </ligand>
    <ligandPart>
        <name>Fe</name>
        <dbReference type="ChEBI" id="CHEBI:18248"/>
    </ligandPart>
</feature>
<evidence type="ECO:0000256" key="8">
    <source>
        <dbReference type="RuleBase" id="RU000461"/>
    </source>
</evidence>
<dbReference type="InterPro" id="IPR002401">
    <property type="entry name" value="Cyt_P450_E_grp-I"/>
</dbReference>
<reference evidence="10" key="1">
    <citation type="submission" date="2018-12" db="EMBL/GenBank/DDBJ databases">
        <title>Tengunoibacter tsumagoiensis gen. nov., sp. nov., Dictyobacter kobayashii sp. nov., D. alpinus sp. nov., and D. joshuensis sp. nov. and description of Dictyobacteraceae fam. nov. within the order Ktedonobacterales isolated from Tengu-no-mugimeshi.</title>
        <authorList>
            <person name="Wang C.M."/>
            <person name="Zheng Y."/>
            <person name="Sakai Y."/>
            <person name="Toyoda A."/>
            <person name="Minakuchi Y."/>
            <person name="Abe K."/>
            <person name="Yokota A."/>
            <person name="Yabe S."/>
        </authorList>
    </citation>
    <scope>NUCLEOTIDE SEQUENCE [LARGE SCALE GENOMIC DNA]</scope>
    <source>
        <strain evidence="10">Uno11</strain>
    </source>
</reference>
<dbReference type="GO" id="GO:0016705">
    <property type="term" value="F:oxidoreductase activity, acting on paired donors, with incorporation or reduction of molecular oxygen"/>
    <property type="evidence" value="ECO:0007669"/>
    <property type="project" value="InterPro"/>
</dbReference>
<dbReference type="AlphaFoldDB" id="A0A402AW28"/>
<dbReference type="GO" id="GO:0005506">
    <property type="term" value="F:iron ion binding"/>
    <property type="evidence" value="ECO:0007669"/>
    <property type="project" value="InterPro"/>
</dbReference>
<evidence type="ECO:0000256" key="6">
    <source>
        <dbReference type="ARBA" id="ARBA00023033"/>
    </source>
</evidence>
<comment type="similarity">
    <text evidence="1 8">Belongs to the cytochrome P450 family.</text>
</comment>
<dbReference type="GO" id="GO:0020037">
    <property type="term" value="F:heme binding"/>
    <property type="evidence" value="ECO:0007669"/>
    <property type="project" value="InterPro"/>
</dbReference>
<dbReference type="EMBL" id="BIFS01000002">
    <property type="protein sequence ID" value="GCE23265.1"/>
    <property type="molecule type" value="Genomic_DNA"/>
</dbReference>
<name>A0A402AW28_9CHLR</name>
<comment type="cofactor">
    <cofactor evidence="7">
        <name>heme</name>
        <dbReference type="ChEBI" id="CHEBI:30413"/>
    </cofactor>
</comment>
<evidence type="ECO:0000256" key="7">
    <source>
        <dbReference type="PIRSR" id="PIRSR602401-1"/>
    </source>
</evidence>
<keyword evidence="5 7" id="KW-0408">Iron</keyword>
<proteinExistence type="inferred from homology"/>
<evidence type="ECO:0000313" key="10">
    <source>
        <dbReference type="Proteomes" id="UP000287188"/>
    </source>
</evidence>
<dbReference type="CDD" id="cd20620">
    <property type="entry name" value="CYP132-like"/>
    <property type="match status" value="1"/>
</dbReference>
<dbReference type="Pfam" id="PF00067">
    <property type="entry name" value="p450"/>
    <property type="match status" value="1"/>
</dbReference>